<proteinExistence type="predicted"/>
<keyword evidence="3" id="KW-1185">Reference proteome</keyword>
<feature type="non-terminal residue" evidence="2">
    <location>
        <position position="1"/>
    </location>
</feature>
<dbReference type="SMART" id="SM00233">
    <property type="entry name" value="PH"/>
    <property type="match status" value="1"/>
</dbReference>
<dbReference type="OrthoDB" id="294251at2759"/>
<protein>
    <recommendedName>
        <fullName evidence="1">PH domain-containing protein</fullName>
    </recommendedName>
</protein>
<dbReference type="InterPro" id="IPR001849">
    <property type="entry name" value="PH_domain"/>
</dbReference>
<evidence type="ECO:0000259" key="1">
    <source>
        <dbReference type="PROSITE" id="PS50003"/>
    </source>
</evidence>
<comment type="caution">
    <text evidence="2">The sequence shown here is derived from an EMBL/GenBank/DDBJ whole genome shotgun (WGS) entry which is preliminary data.</text>
</comment>
<name>A0A8S3Z9R7_9EUPU</name>
<evidence type="ECO:0000313" key="3">
    <source>
        <dbReference type="Proteomes" id="UP000678393"/>
    </source>
</evidence>
<dbReference type="PROSITE" id="PS50003">
    <property type="entry name" value="PH_DOMAIN"/>
    <property type="match status" value="1"/>
</dbReference>
<dbReference type="Gene3D" id="2.30.29.30">
    <property type="entry name" value="Pleckstrin-homology domain (PH domain)/Phosphotyrosine-binding domain (PTB)"/>
    <property type="match status" value="1"/>
</dbReference>
<dbReference type="Proteomes" id="UP000678393">
    <property type="component" value="Unassembled WGS sequence"/>
</dbReference>
<feature type="domain" description="PH" evidence="1">
    <location>
        <begin position="36"/>
        <end position="138"/>
    </location>
</feature>
<evidence type="ECO:0000313" key="2">
    <source>
        <dbReference type="EMBL" id="CAG5126063.1"/>
    </source>
</evidence>
<gene>
    <name evidence="2" type="ORF">CUNI_LOCUS11621</name>
</gene>
<dbReference type="SUPFAM" id="SSF50729">
    <property type="entry name" value="PH domain-like"/>
    <property type="match status" value="1"/>
</dbReference>
<sequence>MLDRANNEASSVDKTQANNIVKSDSGVTEKELIASDKKLEGWLQLTVATGVGAFKTTGKQFWFVYEDDTGKLYYYLQPQDQCRAGEIDIRHSTLTCDVSKKGRPGLFEIRSGIKVYSLDAQDRTHMFTWLETLQRKRRAYSLKLSESTQS</sequence>
<dbReference type="InterPro" id="IPR011993">
    <property type="entry name" value="PH-like_dom_sf"/>
</dbReference>
<reference evidence="2" key="1">
    <citation type="submission" date="2021-04" db="EMBL/GenBank/DDBJ databases">
        <authorList>
            <consortium name="Molecular Ecology Group"/>
        </authorList>
    </citation>
    <scope>NUCLEOTIDE SEQUENCE</scope>
</reference>
<dbReference type="EMBL" id="CAJHNH020002235">
    <property type="protein sequence ID" value="CAG5126063.1"/>
    <property type="molecule type" value="Genomic_DNA"/>
</dbReference>
<organism evidence="2 3">
    <name type="scientific">Candidula unifasciata</name>
    <dbReference type="NCBI Taxonomy" id="100452"/>
    <lineage>
        <taxon>Eukaryota</taxon>
        <taxon>Metazoa</taxon>
        <taxon>Spiralia</taxon>
        <taxon>Lophotrochozoa</taxon>
        <taxon>Mollusca</taxon>
        <taxon>Gastropoda</taxon>
        <taxon>Heterobranchia</taxon>
        <taxon>Euthyneura</taxon>
        <taxon>Panpulmonata</taxon>
        <taxon>Eupulmonata</taxon>
        <taxon>Stylommatophora</taxon>
        <taxon>Helicina</taxon>
        <taxon>Helicoidea</taxon>
        <taxon>Geomitridae</taxon>
        <taxon>Candidula</taxon>
    </lineage>
</organism>
<dbReference type="AlphaFoldDB" id="A0A8S3Z9R7"/>
<accession>A0A8S3Z9R7</accession>
<dbReference type="Pfam" id="PF00169">
    <property type="entry name" value="PH"/>
    <property type="match status" value="1"/>
</dbReference>